<feature type="transmembrane region" description="Helical" evidence="1">
    <location>
        <begin position="67"/>
        <end position="91"/>
    </location>
</feature>
<feature type="transmembrane region" description="Helical" evidence="1">
    <location>
        <begin position="151"/>
        <end position="172"/>
    </location>
</feature>
<accession>A0A7W3FMX1</accession>
<dbReference type="RefSeq" id="WP_182339271.1">
    <property type="nucleotide sequence ID" value="NZ_JACGXS010000004.1"/>
</dbReference>
<dbReference type="AlphaFoldDB" id="A0A7W3FMX1"/>
<evidence type="ECO:0000313" key="3">
    <source>
        <dbReference type="Proteomes" id="UP000547058"/>
    </source>
</evidence>
<proteinExistence type="predicted"/>
<dbReference type="EMBL" id="JACGXS010000004">
    <property type="protein sequence ID" value="MBA8682137.1"/>
    <property type="molecule type" value="Genomic_DNA"/>
</dbReference>
<dbReference type="Proteomes" id="UP000547058">
    <property type="component" value="Unassembled WGS sequence"/>
</dbReference>
<keyword evidence="3" id="KW-1185">Reference proteome</keyword>
<feature type="transmembrane region" description="Helical" evidence="1">
    <location>
        <begin position="21"/>
        <end position="47"/>
    </location>
</feature>
<keyword evidence="1" id="KW-0812">Transmembrane</keyword>
<keyword evidence="1" id="KW-1133">Transmembrane helix</keyword>
<sequence length="194" mass="21113">MPLTPPATATRPRHADFVGPLALATLLACIAMVAWFLLQALVAWPLAASTPWQLLLALAAEQHWPASLRWLLAHPVAGSLSMAAVCVPSLVSSWGLYRGRRWGLLSFTWLLVITAVGNLGVVWWLDHVGAVLLTRLGDPEAMQALQIQRRIVSATLLGSCLLFAALQGWLAWRLMRPDIRARFPAAGHRPALPG</sequence>
<organism evidence="2 3">
    <name type="scientific">Stenotrophomonas tumulicola</name>
    <dbReference type="NCBI Taxonomy" id="1685415"/>
    <lineage>
        <taxon>Bacteria</taxon>
        <taxon>Pseudomonadati</taxon>
        <taxon>Pseudomonadota</taxon>
        <taxon>Gammaproteobacteria</taxon>
        <taxon>Lysobacterales</taxon>
        <taxon>Lysobacteraceae</taxon>
        <taxon>Stenotrophomonas</taxon>
    </lineage>
</organism>
<evidence type="ECO:0000256" key="1">
    <source>
        <dbReference type="SAM" id="Phobius"/>
    </source>
</evidence>
<evidence type="ECO:0000313" key="2">
    <source>
        <dbReference type="EMBL" id="MBA8682137.1"/>
    </source>
</evidence>
<protein>
    <submittedName>
        <fullName evidence="2">Uncharacterized protein</fullName>
    </submittedName>
</protein>
<name>A0A7W3FMX1_9GAMM</name>
<keyword evidence="1" id="KW-0472">Membrane</keyword>
<reference evidence="2 3" key="1">
    <citation type="submission" date="2020-08" db="EMBL/GenBank/DDBJ databases">
        <title>Stenotrophomonas tumulicola JCM 30961.</title>
        <authorList>
            <person name="Deng Y."/>
        </authorList>
    </citation>
    <scope>NUCLEOTIDE SEQUENCE [LARGE SCALE GENOMIC DNA]</scope>
    <source>
        <strain evidence="2 3">JCM 30961</strain>
    </source>
</reference>
<comment type="caution">
    <text evidence="2">The sequence shown here is derived from an EMBL/GenBank/DDBJ whole genome shotgun (WGS) entry which is preliminary data.</text>
</comment>
<gene>
    <name evidence="2" type="ORF">H4O11_09995</name>
</gene>
<feature type="transmembrane region" description="Helical" evidence="1">
    <location>
        <begin position="103"/>
        <end position="125"/>
    </location>
</feature>